<keyword evidence="12" id="KW-1185">Reference proteome</keyword>
<dbReference type="EMBL" id="FAOO01000004">
    <property type="protein sequence ID" value="CUU03390.1"/>
    <property type="molecule type" value="Genomic_DNA"/>
</dbReference>
<organism evidence="11 12">
    <name type="scientific">Candidatus Thermokryptus mobilis</name>
    <dbReference type="NCBI Taxonomy" id="1643428"/>
    <lineage>
        <taxon>Bacteria</taxon>
        <taxon>Pseudomonadati</taxon>
        <taxon>Candidatus Kryptoniota</taxon>
        <taxon>Candidatus Thermokryptus</taxon>
    </lineage>
</organism>
<dbReference type="RefSeq" id="WP_140944520.1">
    <property type="nucleotide sequence ID" value="NZ_FAOO01000004.1"/>
</dbReference>
<dbReference type="SUPFAM" id="SSF82689">
    <property type="entry name" value="Mechanosensitive channel protein MscS (YggB), C-terminal domain"/>
    <property type="match status" value="1"/>
</dbReference>
<dbReference type="InterPro" id="IPR049278">
    <property type="entry name" value="MS_channel_C"/>
</dbReference>
<evidence type="ECO:0000256" key="1">
    <source>
        <dbReference type="ARBA" id="ARBA00004651"/>
    </source>
</evidence>
<feature type="transmembrane region" description="Helical" evidence="7">
    <location>
        <begin position="86"/>
        <end position="110"/>
    </location>
</feature>
<dbReference type="SUPFAM" id="SSF50182">
    <property type="entry name" value="Sm-like ribonucleoproteins"/>
    <property type="match status" value="1"/>
</dbReference>
<reference evidence="12" key="1">
    <citation type="submission" date="2015-11" db="EMBL/GenBank/DDBJ databases">
        <authorList>
            <person name="Varghese N."/>
        </authorList>
    </citation>
    <scope>NUCLEOTIDE SEQUENCE [LARGE SCALE GENOMIC DNA]</scope>
</reference>
<comment type="subcellular location">
    <subcellularLocation>
        <location evidence="1">Cell membrane</location>
        <topology evidence="1">Multi-pass membrane protein</topology>
    </subcellularLocation>
</comment>
<dbReference type="Pfam" id="PF00924">
    <property type="entry name" value="MS_channel_2nd"/>
    <property type="match status" value="1"/>
</dbReference>
<keyword evidence="4 7" id="KW-0812">Transmembrane</keyword>
<gene>
    <name evidence="11" type="ORF">JGI1_00733</name>
</gene>
<evidence type="ECO:0000256" key="7">
    <source>
        <dbReference type="SAM" id="Phobius"/>
    </source>
</evidence>
<evidence type="ECO:0000259" key="8">
    <source>
        <dbReference type="Pfam" id="PF00924"/>
    </source>
</evidence>
<dbReference type="InterPro" id="IPR006685">
    <property type="entry name" value="MscS_channel_2nd"/>
</dbReference>
<dbReference type="GO" id="GO:0005886">
    <property type="term" value="C:plasma membrane"/>
    <property type="evidence" value="ECO:0007669"/>
    <property type="project" value="UniProtKB-SubCell"/>
</dbReference>
<dbReference type="InterPro" id="IPR011066">
    <property type="entry name" value="MscS_channel_C_sf"/>
</dbReference>
<feature type="transmembrane region" description="Helical" evidence="7">
    <location>
        <begin position="147"/>
        <end position="165"/>
    </location>
</feature>
<evidence type="ECO:0000313" key="12">
    <source>
        <dbReference type="Proteomes" id="UP000320623"/>
    </source>
</evidence>
<dbReference type="Proteomes" id="UP000320623">
    <property type="component" value="Unassembled WGS sequence"/>
</dbReference>
<dbReference type="Pfam" id="PF21082">
    <property type="entry name" value="MS_channel_3rd"/>
    <property type="match status" value="1"/>
</dbReference>
<dbReference type="STRING" id="1643428.GCA_001442855_00713"/>
<evidence type="ECO:0000256" key="5">
    <source>
        <dbReference type="ARBA" id="ARBA00022989"/>
    </source>
</evidence>
<name>A0A0S4MWN8_9BACT</name>
<protein>
    <submittedName>
        <fullName evidence="11">Mechanosensitive ion channel</fullName>
    </submittedName>
</protein>
<dbReference type="InterPro" id="IPR010920">
    <property type="entry name" value="LSM_dom_sf"/>
</dbReference>
<evidence type="ECO:0000313" key="11">
    <source>
        <dbReference type="EMBL" id="CUU03390.1"/>
    </source>
</evidence>
<feature type="transmembrane region" description="Helical" evidence="7">
    <location>
        <begin position="55"/>
        <end position="74"/>
    </location>
</feature>
<feature type="domain" description="Mechanosensitive ion channel MscS" evidence="8">
    <location>
        <begin position="167"/>
        <end position="233"/>
    </location>
</feature>
<evidence type="ECO:0000259" key="10">
    <source>
        <dbReference type="Pfam" id="PF21088"/>
    </source>
</evidence>
<evidence type="ECO:0000259" key="9">
    <source>
        <dbReference type="Pfam" id="PF21082"/>
    </source>
</evidence>
<dbReference type="InterPro" id="IPR011014">
    <property type="entry name" value="MscS_channel_TM-2"/>
</dbReference>
<dbReference type="InterPro" id="IPR023408">
    <property type="entry name" value="MscS_beta-dom_sf"/>
</dbReference>
<feature type="domain" description="Mechanosensitive ion channel transmembrane helices 2/3" evidence="10">
    <location>
        <begin position="125"/>
        <end position="166"/>
    </location>
</feature>
<dbReference type="SUPFAM" id="SSF82861">
    <property type="entry name" value="Mechanosensitive channel protein MscS (YggB), transmembrane region"/>
    <property type="match status" value="1"/>
</dbReference>
<dbReference type="Pfam" id="PF21088">
    <property type="entry name" value="MS_channel_1st"/>
    <property type="match status" value="1"/>
</dbReference>
<evidence type="ECO:0000256" key="4">
    <source>
        <dbReference type="ARBA" id="ARBA00022692"/>
    </source>
</evidence>
<feature type="transmembrane region" description="Helical" evidence="7">
    <location>
        <begin position="12"/>
        <end position="34"/>
    </location>
</feature>
<evidence type="ECO:0000256" key="6">
    <source>
        <dbReference type="ARBA" id="ARBA00023136"/>
    </source>
</evidence>
<comment type="similarity">
    <text evidence="2">Belongs to the MscS (TC 1.A.23) family.</text>
</comment>
<proteinExistence type="inferred from homology"/>
<accession>A0A0S4MWN8</accession>
<feature type="domain" description="Mechanosensitive ion channel MscS C-terminal" evidence="9">
    <location>
        <begin position="242"/>
        <end position="329"/>
    </location>
</feature>
<keyword evidence="3" id="KW-1003">Cell membrane</keyword>
<dbReference type="Gene3D" id="1.10.287.1260">
    <property type="match status" value="1"/>
</dbReference>
<dbReference type="AlphaFoldDB" id="A0A0S4MWN8"/>
<evidence type="ECO:0000256" key="2">
    <source>
        <dbReference type="ARBA" id="ARBA00008017"/>
    </source>
</evidence>
<keyword evidence="5 7" id="KW-1133">Transmembrane helix</keyword>
<dbReference type="Gene3D" id="2.30.30.60">
    <property type="match status" value="1"/>
</dbReference>
<dbReference type="PANTHER" id="PTHR30566:SF25">
    <property type="entry name" value="INNER MEMBRANE PROTEIN"/>
    <property type="match status" value="1"/>
</dbReference>
<feature type="transmembrane region" description="Helical" evidence="7">
    <location>
        <begin position="122"/>
        <end position="141"/>
    </location>
</feature>
<dbReference type="PANTHER" id="PTHR30566">
    <property type="entry name" value="YNAI-RELATED MECHANOSENSITIVE ION CHANNEL"/>
    <property type="match status" value="1"/>
</dbReference>
<evidence type="ECO:0000256" key="3">
    <source>
        <dbReference type="ARBA" id="ARBA00022475"/>
    </source>
</evidence>
<dbReference type="GO" id="GO:0008381">
    <property type="term" value="F:mechanosensitive monoatomic ion channel activity"/>
    <property type="evidence" value="ECO:0007669"/>
    <property type="project" value="UniProtKB-ARBA"/>
</dbReference>
<keyword evidence="6 7" id="KW-0472">Membrane</keyword>
<dbReference type="OrthoDB" id="9809206at2"/>
<sequence>MFQRFENLITPIAIFIIGIIIGIIVERVILNKLYKLAQKTKWEGDDIIIASLRGWIIFWFALAGLNASVLLLGLKSETMGYIQKFIMIFYIFSVTMVLAKIGVGFVNMYSRKAKDVLPSTSLFVNLTRIVIIGIGILVILHSLGISIAPLLTALGIGGLAVALALQDTLSNLFAGLHILMTRQIKPGDYVRLESGEEGFVVDITWRNTTIRELPNNYIIVPNSKLAQAIVKNYYMPEREMSVVIQVGVSYDSDLEKVEKVTIEVAKEVMREVPGGIPEFEPFIRYHTFGDSSINFSVILRCREFTDQYIIRHEFIKRLHKRYRQEGIVIPFPIRTIYINRSDT</sequence>
<dbReference type="Gene3D" id="3.30.70.100">
    <property type="match status" value="1"/>
</dbReference>
<dbReference type="InterPro" id="IPR049142">
    <property type="entry name" value="MS_channel_1st"/>
</dbReference>